<dbReference type="SUPFAM" id="SSF56954">
    <property type="entry name" value="Outer membrane efflux proteins (OEP)"/>
    <property type="match status" value="1"/>
</dbReference>
<name>A0ABU9Y6T3_9SPHN</name>
<protein>
    <submittedName>
        <fullName evidence="3">TolC family protein</fullName>
    </submittedName>
</protein>
<evidence type="ECO:0000256" key="2">
    <source>
        <dbReference type="SAM" id="SignalP"/>
    </source>
</evidence>
<comment type="similarity">
    <text evidence="1">Belongs to the outer membrane factor (OMF) (TC 1.B.17) family.</text>
</comment>
<dbReference type="EMBL" id="JBDIME010000018">
    <property type="protein sequence ID" value="MEN2791528.1"/>
    <property type="molecule type" value="Genomic_DNA"/>
</dbReference>
<dbReference type="Pfam" id="PF02321">
    <property type="entry name" value="OEP"/>
    <property type="match status" value="1"/>
</dbReference>
<dbReference type="Gene3D" id="1.20.1600.10">
    <property type="entry name" value="Outer membrane efflux proteins (OEP)"/>
    <property type="match status" value="1"/>
</dbReference>
<keyword evidence="4" id="KW-1185">Reference proteome</keyword>
<evidence type="ECO:0000313" key="4">
    <source>
        <dbReference type="Proteomes" id="UP001419910"/>
    </source>
</evidence>
<dbReference type="Proteomes" id="UP001419910">
    <property type="component" value="Unassembled WGS sequence"/>
</dbReference>
<evidence type="ECO:0000256" key="1">
    <source>
        <dbReference type="ARBA" id="ARBA00007613"/>
    </source>
</evidence>
<dbReference type="PANTHER" id="PTHR30203:SF24">
    <property type="entry name" value="BLR4935 PROTEIN"/>
    <property type="match status" value="1"/>
</dbReference>
<dbReference type="PROSITE" id="PS51257">
    <property type="entry name" value="PROKAR_LIPOPROTEIN"/>
    <property type="match status" value="1"/>
</dbReference>
<reference evidence="3 4" key="1">
    <citation type="submission" date="2024-05" db="EMBL/GenBank/DDBJ databases">
        <authorList>
            <person name="Liu Q."/>
            <person name="Xin Y.-H."/>
        </authorList>
    </citation>
    <scope>NUCLEOTIDE SEQUENCE [LARGE SCALE GENOMIC DNA]</scope>
    <source>
        <strain evidence="3 4">CGMCC 1.10181</strain>
    </source>
</reference>
<accession>A0ABU9Y6T3</accession>
<dbReference type="RefSeq" id="WP_343892523.1">
    <property type="nucleotide sequence ID" value="NZ_BAAAEH010000060.1"/>
</dbReference>
<dbReference type="InterPro" id="IPR003423">
    <property type="entry name" value="OMP_efflux"/>
</dbReference>
<gene>
    <name evidence="3" type="ORF">ABC974_17970</name>
</gene>
<comment type="caution">
    <text evidence="3">The sequence shown here is derived from an EMBL/GenBank/DDBJ whole genome shotgun (WGS) entry which is preliminary data.</text>
</comment>
<feature type="signal peptide" evidence="2">
    <location>
        <begin position="1"/>
        <end position="18"/>
    </location>
</feature>
<feature type="chain" id="PRO_5045806540" evidence="2">
    <location>
        <begin position="19"/>
        <end position="445"/>
    </location>
</feature>
<proteinExistence type="inferred from homology"/>
<keyword evidence="2" id="KW-0732">Signal</keyword>
<evidence type="ECO:0000313" key="3">
    <source>
        <dbReference type="EMBL" id="MEN2791528.1"/>
    </source>
</evidence>
<organism evidence="3 4">
    <name type="scientific">Sphingomonas oligophenolica</name>
    <dbReference type="NCBI Taxonomy" id="301154"/>
    <lineage>
        <taxon>Bacteria</taxon>
        <taxon>Pseudomonadati</taxon>
        <taxon>Pseudomonadota</taxon>
        <taxon>Alphaproteobacteria</taxon>
        <taxon>Sphingomonadales</taxon>
        <taxon>Sphingomonadaceae</taxon>
        <taxon>Sphingomonas</taxon>
    </lineage>
</organism>
<dbReference type="InterPro" id="IPR010131">
    <property type="entry name" value="MdtP/NodT-like"/>
</dbReference>
<dbReference type="PANTHER" id="PTHR30203">
    <property type="entry name" value="OUTER MEMBRANE CATION EFFLUX PROTEIN"/>
    <property type="match status" value="1"/>
</dbReference>
<sequence>MKVAATLLPLLLAGCATYTPLPLGDGDAVLKPADSAALSRAAGAIDRPYLTPVAIDLAQPLDPNAIAVIAVIANPDLKAKRARAGVADAQAFAARLMPDPTFSIGASPVLSGPDPFVDIASSLGLDLNALRTRGVTIAAARSSAEQVRLDLAWAEWQTAGQARLQAVRILGLERSAALAAINRAAAASMLERTLRAAGRGDLAPDQVNTARATAFDTQDRERTLERDLAAARLELARLLGLQPRSQLRLAPTPLPAPPPDAEALFALARTRRTDLRALEAGYAAEEATVHKAVLDQFPALGLAINGNRDSAGNTLIGPAVSFTLPLWNRNRGGIAIERATRAALKAEYDARLFQTRADIAAAVGGIMVARRQRDALLRDLPAATRFAAASRRAADRGDLALATAETAEQAARDKQVLLAASEQDIVEQTIALELLTGALKETWPS</sequence>